<dbReference type="PROSITE" id="PS50850">
    <property type="entry name" value="MFS"/>
    <property type="match status" value="1"/>
</dbReference>
<evidence type="ECO:0000256" key="5">
    <source>
        <dbReference type="ARBA" id="ARBA00023136"/>
    </source>
</evidence>
<dbReference type="InterPro" id="IPR011701">
    <property type="entry name" value="MFS"/>
</dbReference>
<feature type="transmembrane region" description="Helical" evidence="7">
    <location>
        <begin position="191"/>
        <end position="213"/>
    </location>
</feature>
<dbReference type="GO" id="GO:0005886">
    <property type="term" value="C:plasma membrane"/>
    <property type="evidence" value="ECO:0007669"/>
    <property type="project" value="UniProtKB-SubCell"/>
</dbReference>
<dbReference type="GO" id="GO:0022857">
    <property type="term" value="F:transmembrane transporter activity"/>
    <property type="evidence" value="ECO:0007669"/>
    <property type="project" value="InterPro"/>
</dbReference>
<dbReference type="PANTHER" id="PTHR42718">
    <property type="entry name" value="MAJOR FACILITATOR SUPERFAMILY MULTIDRUG TRANSPORTER MFSC"/>
    <property type="match status" value="1"/>
</dbReference>
<feature type="transmembrane region" description="Helical" evidence="7">
    <location>
        <begin position="162"/>
        <end position="185"/>
    </location>
</feature>
<dbReference type="KEGG" id="gpo:GPOL_c12930"/>
<feature type="transmembrane region" description="Helical" evidence="7">
    <location>
        <begin position="327"/>
        <end position="348"/>
    </location>
</feature>
<feature type="transmembrane region" description="Helical" evidence="7">
    <location>
        <begin position="225"/>
        <end position="243"/>
    </location>
</feature>
<gene>
    <name evidence="9" type="ordered locus">GPOL_c12930</name>
</gene>
<dbReference type="Gene3D" id="1.20.1250.20">
    <property type="entry name" value="MFS general substrate transporter like domains"/>
    <property type="match status" value="1"/>
</dbReference>
<evidence type="ECO:0000313" key="10">
    <source>
        <dbReference type="Proteomes" id="UP000009154"/>
    </source>
</evidence>
<keyword evidence="10" id="KW-1185">Reference proteome</keyword>
<proteinExistence type="predicted"/>
<dbReference type="Pfam" id="PF07690">
    <property type="entry name" value="MFS_1"/>
    <property type="match status" value="1"/>
</dbReference>
<feature type="transmembrane region" description="Helical" evidence="7">
    <location>
        <begin position="459"/>
        <end position="480"/>
    </location>
</feature>
<evidence type="ECO:0000256" key="4">
    <source>
        <dbReference type="ARBA" id="ARBA00022989"/>
    </source>
</evidence>
<keyword evidence="2" id="KW-0813">Transport</keyword>
<evidence type="ECO:0000256" key="2">
    <source>
        <dbReference type="ARBA" id="ARBA00022448"/>
    </source>
</evidence>
<feature type="region of interest" description="Disordered" evidence="6">
    <location>
        <begin position="1"/>
        <end position="25"/>
    </location>
</feature>
<dbReference type="PANTHER" id="PTHR42718:SF9">
    <property type="entry name" value="MAJOR FACILITATOR SUPERFAMILY MULTIDRUG TRANSPORTER MFSC"/>
    <property type="match status" value="1"/>
</dbReference>
<feature type="transmembrane region" description="Helical" evidence="7">
    <location>
        <begin position="255"/>
        <end position="272"/>
    </location>
</feature>
<feature type="transmembrane region" description="Helical" evidence="7">
    <location>
        <begin position="293"/>
        <end position="315"/>
    </location>
</feature>
<keyword evidence="4 7" id="KW-1133">Transmembrane helix</keyword>
<dbReference type="STRING" id="1112204.GPOL_c12930"/>
<feature type="compositionally biased region" description="Polar residues" evidence="6">
    <location>
        <begin position="1"/>
        <end position="11"/>
    </location>
</feature>
<feature type="transmembrane region" description="Helical" evidence="7">
    <location>
        <begin position="355"/>
        <end position="372"/>
    </location>
</feature>
<comment type="subcellular location">
    <subcellularLocation>
        <location evidence="1">Cell membrane</location>
        <topology evidence="1">Multi-pass membrane protein</topology>
    </subcellularLocation>
</comment>
<evidence type="ECO:0000259" key="8">
    <source>
        <dbReference type="PROSITE" id="PS50850"/>
    </source>
</evidence>
<dbReference type="Proteomes" id="UP000009154">
    <property type="component" value="Chromosome"/>
</dbReference>
<dbReference type="CDD" id="cd17321">
    <property type="entry name" value="MFS_MMR_MDR_like"/>
    <property type="match status" value="1"/>
</dbReference>
<evidence type="ECO:0000256" key="7">
    <source>
        <dbReference type="SAM" id="Phobius"/>
    </source>
</evidence>
<accession>H6N3I9</accession>
<dbReference type="InterPro" id="IPR020846">
    <property type="entry name" value="MFS_dom"/>
</dbReference>
<dbReference type="AlphaFoldDB" id="H6N3I9"/>
<dbReference type="HOGENOM" id="CLU_000960_28_2_11"/>
<dbReference type="SUPFAM" id="SSF103473">
    <property type="entry name" value="MFS general substrate transporter"/>
    <property type="match status" value="1"/>
</dbReference>
<feature type="transmembrane region" description="Helical" evidence="7">
    <location>
        <begin position="384"/>
        <end position="407"/>
    </location>
</feature>
<protein>
    <submittedName>
        <fullName evidence="9">Putative major facilitator superfamily transporter</fullName>
    </submittedName>
</protein>
<dbReference type="Gene3D" id="1.20.1720.10">
    <property type="entry name" value="Multidrug resistance protein D"/>
    <property type="match status" value="1"/>
</dbReference>
<dbReference type="eggNOG" id="COG0477">
    <property type="taxonomic scope" value="Bacteria"/>
</dbReference>
<evidence type="ECO:0000313" key="9">
    <source>
        <dbReference type="EMBL" id="AFA72348.1"/>
    </source>
</evidence>
<sequence>MVDMTTTNNRPVISVKARPDPGPSDPSRAITVALAVLGVFVTYVPITGVSVALTRIGAATHANTAALQWISDGYVIPMAAAVLSGGLFGDRYGRRRIYLIGMALTVVGAGVAALSGLTADTGALAMIWTGQAISGLGAGLLLPTTLALIAHVVPDPRARGKYIGVWATGLLLGLCVGPIVSGAIIDRVAYGWIFVPVIALAGLAGIAAAAWLPESTAPGERSLDIGGQLFATLAIAGLILGVIEGGARGWTDPVTLTGLIVGALALIGFLLTEARSTSPLIDLGLFGSPAFSAAGFSALLALFSVVGTTFLISVFLGEVQHLDALQIGLRLLFVTGVAVVVNPVIGATMHRIRPAYLLTAGLAVGAVGVFTLTGVDEHTTALDLGWRLAIFGLSLAMMLTTVSVTAVNAVPWRKAGMAAATNTALRQFGGALGPAVLGAVFVSRLTSGASPVSALHTSVAVNGFLLVLGALICLVTTHIGRTSD</sequence>
<evidence type="ECO:0000256" key="6">
    <source>
        <dbReference type="SAM" id="MobiDB-lite"/>
    </source>
</evidence>
<feature type="transmembrane region" description="Helical" evidence="7">
    <location>
        <begin position="29"/>
        <end position="53"/>
    </location>
</feature>
<name>H6N3I9_GORPV</name>
<feature type="transmembrane region" description="Helical" evidence="7">
    <location>
        <begin position="125"/>
        <end position="150"/>
    </location>
</feature>
<reference evidence="9 10" key="1">
    <citation type="journal article" date="2012" name="Appl. Environ. Microbiol.">
        <title>Involvement of two latex-clearing proteins during rubber degradation and insights into the subsequent degradation pathway revealed by the genome sequence of Gordonia polyisoprenivorans strain VH2.</title>
        <authorList>
            <person name="Hiessl S."/>
            <person name="Schuldes J."/>
            <person name="Thurmer A."/>
            <person name="Halbsguth T."/>
            <person name="Broker D."/>
            <person name="Angelov A."/>
            <person name="Liebl W."/>
            <person name="Daniel R."/>
            <person name="Steinbuchel A."/>
        </authorList>
    </citation>
    <scope>NUCLEOTIDE SEQUENCE [LARGE SCALE GENOMIC DNA]</scope>
    <source>
        <strain evidence="10">DSM 44266 / VH2</strain>
    </source>
</reference>
<feature type="transmembrane region" description="Helical" evidence="7">
    <location>
        <begin position="97"/>
        <end position="119"/>
    </location>
</feature>
<dbReference type="EMBL" id="CP003119">
    <property type="protein sequence ID" value="AFA72348.1"/>
    <property type="molecule type" value="Genomic_DNA"/>
</dbReference>
<dbReference type="InterPro" id="IPR036259">
    <property type="entry name" value="MFS_trans_sf"/>
</dbReference>
<keyword evidence="5 7" id="KW-0472">Membrane</keyword>
<feature type="transmembrane region" description="Helical" evidence="7">
    <location>
        <begin position="428"/>
        <end position="447"/>
    </location>
</feature>
<evidence type="ECO:0000256" key="3">
    <source>
        <dbReference type="ARBA" id="ARBA00022692"/>
    </source>
</evidence>
<keyword evidence="3 7" id="KW-0812">Transmembrane</keyword>
<feature type="domain" description="Major facilitator superfamily (MFS) profile" evidence="8">
    <location>
        <begin position="31"/>
        <end position="481"/>
    </location>
</feature>
<evidence type="ECO:0000256" key="1">
    <source>
        <dbReference type="ARBA" id="ARBA00004651"/>
    </source>
</evidence>
<organism evidence="9 10">
    <name type="scientific">Gordonia polyisoprenivorans (strain DSM 44266 / VH2)</name>
    <dbReference type="NCBI Taxonomy" id="1112204"/>
    <lineage>
        <taxon>Bacteria</taxon>
        <taxon>Bacillati</taxon>
        <taxon>Actinomycetota</taxon>
        <taxon>Actinomycetes</taxon>
        <taxon>Mycobacteriales</taxon>
        <taxon>Gordoniaceae</taxon>
        <taxon>Gordonia</taxon>
    </lineage>
</organism>